<keyword evidence="4" id="KW-1185">Reference proteome</keyword>
<sequence length="585" mass="60913">MTRPSPPHEAPPPASALSRLLRTLGSRQPRITPAAPPPGHEGPEEPAVPSGQVVIQAAEALPAAENPAPAPIAYAQAEAPPYEGEPHAAAGQVVIPAPEALAPAEGAAPDLLVYAPPEAAAPPYEGETSVAAGQVAPGDGGPPEGAPGLLVAAPGDGRGGPPGFAGDHDGGGGVAEAGHPPVNGPSGGDGVSAGLLWDAKQTQCFGQGERARGPEPVVPAAREGDTADRPDAPPVRRGPATARRTGAGYGGRGAAGSWTIEIWREDRALDLIADDWYGLYDRCSTATPFQSHAWLRTWWREYGRPGRMRLVLVWRRDRLVGAAPLMVRRRGVLGPIGGGLSDLNDMLVDDAYAGEATAALVRGLAGERGWSVLDLCGVRAESVARNVFAGWEGPRWRLTSGMYARLENLAPVAPASPRVTAEAVSPGRAEAAMGELVRLHALWKGGARNPKHTSGDFLRHMTTAARVMVSDGDAALTEFRLGGRVVALDFTLLGRDFVGSYLYGADPEFRHHLEIPPLLLRHNLALARERGTPLLGLPAGAPPYGFGLPARPVAGQRVILGRGPRSHVYAALARATSGTLPPPPE</sequence>
<dbReference type="GO" id="GO:0016740">
    <property type="term" value="F:transferase activity"/>
    <property type="evidence" value="ECO:0007669"/>
    <property type="project" value="UniProtKB-KW"/>
</dbReference>
<feature type="region of interest" description="Disordered" evidence="1">
    <location>
        <begin position="207"/>
        <end position="253"/>
    </location>
</feature>
<dbReference type="InterPro" id="IPR016181">
    <property type="entry name" value="Acyl_CoA_acyltransferase"/>
</dbReference>
<feature type="compositionally biased region" description="Low complexity" evidence="1">
    <location>
        <begin position="146"/>
        <end position="155"/>
    </location>
</feature>
<reference evidence="3 4" key="1">
    <citation type="submission" date="2018-09" db="EMBL/GenBank/DDBJ databases">
        <title>YIM 75507 draft genome.</title>
        <authorList>
            <person name="Tang S."/>
            <person name="Feng Y."/>
        </authorList>
    </citation>
    <scope>NUCLEOTIDE SEQUENCE [LARGE SCALE GENOMIC DNA]</scope>
    <source>
        <strain evidence="3 4">YIM 75507</strain>
    </source>
</reference>
<evidence type="ECO:0000256" key="1">
    <source>
        <dbReference type="SAM" id="MobiDB-lite"/>
    </source>
</evidence>
<dbReference type="OrthoDB" id="3452668at2"/>
<evidence type="ECO:0000313" key="3">
    <source>
        <dbReference type="EMBL" id="RJL22081.1"/>
    </source>
</evidence>
<proteinExistence type="predicted"/>
<feature type="compositionally biased region" description="Low complexity" evidence="1">
    <location>
        <begin position="237"/>
        <end position="246"/>
    </location>
</feature>
<accession>A0A3A4ALP8</accession>
<organism evidence="3 4">
    <name type="scientific">Bailinhaonella thermotolerans</name>
    <dbReference type="NCBI Taxonomy" id="1070861"/>
    <lineage>
        <taxon>Bacteria</taxon>
        <taxon>Bacillati</taxon>
        <taxon>Actinomycetota</taxon>
        <taxon>Actinomycetes</taxon>
        <taxon>Streptosporangiales</taxon>
        <taxon>Streptosporangiaceae</taxon>
        <taxon>Bailinhaonella</taxon>
    </lineage>
</organism>
<evidence type="ECO:0000313" key="4">
    <source>
        <dbReference type="Proteomes" id="UP000265768"/>
    </source>
</evidence>
<comment type="caution">
    <text evidence="3">The sequence shown here is derived from an EMBL/GenBank/DDBJ whole genome shotgun (WGS) entry which is preliminary data.</text>
</comment>
<feature type="domain" description="BioF2-like acetyltransferase" evidence="2">
    <location>
        <begin position="428"/>
        <end position="544"/>
    </location>
</feature>
<dbReference type="AlphaFoldDB" id="A0A3A4ALP8"/>
<dbReference type="RefSeq" id="WP_119931156.1">
    <property type="nucleotide sequence ID" value="NZ_QZEY01000023.1"/>
</dbReference>
<feature type="region of interest" description="Disordered" evidence="1">
    <location>
        <begin position="119"/>
        <end position="188"/>
    </location>
</feature>
<protein>
    <submittedName>
        <fullName evidence="3">GNAT family N-acetyltransferase</fullName>
    </submittedName>
</protein>
<evidence type="ECO:0000259" key="2">
    <source>
        <dbReference type="Pfam" id="PF13480"/>
    </source>
</evidence>
<dbReference type="InterPro" id="IPR038740">
    <property type="entry name" value="BioF2-like_GNAT_dom"/>
</dbReference>
<dbReference type="SUPFAM" id="SSF55729">
    <property type="entry name" value="Acyl-CoA N-acyltransferases (Nat)"/>
    <property type="match status" value="1"/>
</dbReference>
<feature type="compositionally biased region" description="Basic and acidic residues" evidence="1">
    <location>
        <begin position="222"/>
        <end position="231"/>
    </location>
</feature>
<feature type="compositionally biased region" description="Pro residues" evidence="1">
    <location>
        <begin position="1"/>
        <end position="14"/>
    </location>
</feature>
<keyword evidence="3" id="KW-0808">Transferase</keyword>
<dbReference type="Proteomes" id="UP000265768">
    <property type="component" value="Unassembled WGS sequence"/>
</dbReference>
<name>A0A3A4ALP8_9ACTN</name>
<dbReference type="EMBL" id="QZEY01000023">
    <property type="protein sequence ID" value="RJL22081.1"/>
    <property type="molecule type" value="Genomic_DNA"/>
</dbReference>
<gene>
    <name evidence="3" type="ORF">D5H75_36425</name>
</gene>
<dbReference type="Pfam" id="PF13480">
    <property type="entry name" value="Acetyltransf_6"/>
    <property type="match status" value="1"/>
</dbReference>
<feature type="region of interest" description="Disordered" evidence="1">
    <location>
        <begin position="1"/>
        <end position="62"/>
    </location>
</feature>